<keyword evidence="1" id="KW-0472">Membrane</keyword>
<keyword evidence="3" id="KW-1185">Reference proteome</keyword>
<organism evidence="2 3">
    <name type="scientific">Citricoccus zhacaiensis</name>
    <dbReference type="NCBI Taxonomy" id="489142"/>
    <lineage>
        <taxon>Bacteria</taxon>
        <taxon>Bacillati</taxon>
        <taxon>Actinomycetota</taxon>
        <taxon>Actinomycetes</taxon>
        <taxon>Micrococcales</taxon>
        <taxon>Micrococcaceae</taxon>
        <taxon>Citricoccus</taxon>
    </lineage>
</organism>
<sequence>MHQPQRYAAAVVFLVVVAYATVAALQILVWNPLAAVPGMTLGQIRHAMEEANEALHIAPVIIVLGLGVLLTAVLVTWMVRAGGAAVHVVLLGLALVACGAPAYFVASFNAGMSLADAFAISGADVAPWGGVLLQISLVAFVAFWLVLLWRAGVKAARRRSVRG</sequence>
<keyword evidence="1" id="KW-1133">Transmembrane helix</keyword>
<feature type="transmembrane region" description="Helical" evidence="1">
    <location>
        <begin position="126"/>
        <end position="149"/>
    </location>
</feature>
<dbReference type="EMBL" id="BMLQ01000007">
    <property type="protein sequence ID" value="GGO47663.1"/>
    <property type="molecule type" value="Genomic_DNA"/>
</dbReference>
<name>A0ABQ2M742_9MICC</name>
<dbReference type="RefSeq" id="WP_188806527.1">
    <property type="nucleotide sequence ID" value="NZ_BAAAOU010000002.1"/>
</dbReference>
<feature type="transmembrane region" description="Helical" evidence="1">
    <location>
        <begin position="57"/>
        <end position="77"/>
    </location>
</feature>
<gene>
    <name evidence="2" type="ORF">GCM10010977_25440</name>
</gene>
<evidence type="ECO:0000313" key="2">
    <source>
        <dbReference type="EMBL" id="GGO47663.1"/>
    </source>
</evidence>
<feature type="transmembrane region" description="Helical" evidence="1">
    <location>
        <begin position="84"/>
        <end position="106"/>
    </location>
</feature>
<evidence type="ECO:0008006" key="4">
    <source>
        <dbReference type="Google" id="ProtNLM"/>
    </source>
</evidence>
<evidence type="ECO:0000313" key="3">
    <source>
        <dbReference type="Proteomes" id="UP000642509"/>
    </source>
</evidence>
<dbReference type="Proteomes" id="UP000642509">
    <property type="component" value="Unassembled WGS sequence"/>
</dbReference>
<comment type="caution">
    <text evidence="2">The sequence shown here is derived from an EMBL/GenBank/DDBJ whole genome shotgun (WGS) entry which is preliminary data.</text>
</comment>
<accession>A0ABQ2M742</accession>
<keyword evidence="1" id="KW-0812">Transmembrane</keyword>
<feature type="transmembrane region" description="Helical" evidence="1">
    <location>
        <begin position="7"/>
        <end position="29"/>
    </location>
</feature>
<protein>
    <recommendedName>
        <fullName evidence="4">DUF1772 domain-containing protein</fullName>
    </recommendedName>
</protein>
<proteinExistence type="predicted"/>
<reference evidence="3" key="1">
    <citation type="journal article" date="2019" name="Int. J. Syst. Evol. Microbiol.">
        <title>The Global Catalogue of Microorganisms (GCM) 10K type strain sequencing project: providing services to taxonomists for standard genome sequencing and annotation.</title>
        <authorList>
            <consortium name="The Broad Institute Genomics Platform"/>
            <consortium name="The Broad Institute Genome Sequencing Center for Infectious Disease"/>
            <person name="Wu L."/>
            <person name="Ma J."/>
        </authorList>
    </citation>
    <scope>NUCLEOTIDE SEQUENCE [LARGE SCALE GENOMIC DNA]</scope>
    <source>
        <strain evidence="3">CGMCC 1.7064</strain>
    </source>
</reference>
<evidence type="ECO:0000256" key="1">
    <source>
        <dbReference type="SAM" id="Phobius"/>
    </source>
</evidence>